<keyword evidence="1" id="KW-0694">RNA-binding</keyword>
<dbReference type="PANTHER" id="PTHR11960">
    <property type="entry name" value="EUKARYOTIC TRANSLATION INITIATION FACTOR 4E RELATED"/>
    <property type="match status" value="1"/>
</dbReference>
<organism evidence="3 4">
    <name type="scientific">Puccinia triticina</name>
    <dbReference type="NCBI Taxonomy" id="208348"/>
    <lineage>
        <taxon>Eukaryota</taxon>
        <taxon>Fungi</taxon>
        <taxon>Dikarya</taxon>
        <taxon>Basidiomycota</taxon>
        <taxon>Pucciniomycotina</taxon>
        <taxon>Pucciniomycetes</taxon>
        <taxon>Pucciniales</taxon>
        <taxon>Pucciniaceae</taxon>
        <taxon>Puccinia</taxon>
    </lineage>
</organism>
<evidence type="ECO:0000256" key="2">
    <source>
        <dbReference type="SAM" id="MobiDB-lite"/>
    </source>
</evidence>
<feature type="compositionally biased region" description="Low complexity" evidence="2">
    <location>
        <begin position="16"/>
        <end position="25"/>
    </location>
</feature>
<accession>A0ABY7D3M6</accession>
<feature type="region of interest" description="Disordered" evidence="2">
    <location>
        <begin position="243"/>
        <end position="268"/>
    </location>
</feature>
<reference evidence="3" key="1">
    <citation type="submission" date="2022-10" db="EMBL/GenBank/DDBJ databases">
        <title>Puccinia triticina Genome sequencing and assembly.</title>
        <authorList>
            <person name="Li C."/>
        </authorList>
    </citation>
    <scope>NUCLEOTIDE SEQUENCE</scope>
    <source>
        <strain evidence="3">Pt15</strain>
    </source>
</reference>
<dbReference type="GeneID" id="77803972"/>
<dbReference type="EMBL" id="CP110434">
    <property type="protein sequence ID" value="WAQ91485.1"/>
    <property type="molecule type" value="Genomic_DNA"/>
</dbReference>
<dbReference type="InterPro" id="IPR001040">
    <property type="entry name" value="TIF_eIF_4E"/>
</dbReference>
<dbReference type="Gene3D" id="3.30.760.10">
    <property type="entry name" value="RNA Cap, Translation Initiation Factor Eif4e"/>
    <property type="match status" value="1"/>
</dbReference>
<feature type="compositionally biased region" description="Gly residues" evidence="2">
    <location>
        <begin position="1"/>
        <end position="12"/>
    </location>
</feature>
<keyword evidence="4" id="KW-1185">Reference proteome</keyword>
<proteinExistence type="inferred from homology"/>
<feature type="compositionally biased region" description="Basic residues" evidence="2">
    <location>
        <begin position="287"/>
        <end position="302"/>
    </location>
</feature>
<evidence type="ECO:0000313" key="4">
    <source>
        <dbReference type="Proteomes" id="UP001164743"/>
    </source>
</evidence>
<dbReference type="Proteomes" id="UP001164743">
    <property type="component" value="Chromosome 14A"/>
</dbReference>
<dbReference type="Pfam" id="PF01652">
    <property type="entry name" value="IF4E"/>
    <property type="match status" value="1"/>
</dbReference>
<dbReference type="InterPro" id="IPR023398">
    <property type="entry name" value="TIF_eIF4e-like"/>
</dbReference>
<evidence type="ECO:0000313" key="3">
    <source>
        <dbReference type="EMBL" id="WAQ91485.1"/>
    </source>
</evidence>
<gene>
    <name evidence="3" type="ORF">PtA15_14A369</name>
</gene>
<keyword evidence="1" id="KW-0396">Initiation factor</keyword>
<feature type="compositionally biased region" description="Polar residues" evidence="2">
    <location>
        <begin position="43"/>
        <end position="52"/>
    </location>
</feature>
<name>A0ABY7D3M6_9BASI</name>
<feature type="region of interest" description="Disordered" evidence="2">
    <location>
        <begin position="281"/>
        <end position="302"/>
    </location>
</feature>
<evidence type="ECO:0000256" key="1">
    <source>
        <dbReference type="RuleBase" id="RU004374"/>
    </source>
</evidence>
<keyword evidence="1" id="KW-0648">Protein biosynthesis</keyword>
<sequence length="302" mass="32848">MSADGDCGGVGFYPGSRSSRSTRPIRPLPLPTAHSANIAGSDPSGSSGSCTVTLPEKSQKKSTGKRWDVLRCCGDVLFIEFVYDSWRRRSNHLPISDLHIFVDPIKPAWEDPLNGGWGKWTIQLKKRLANRGLWETLIFSLVGGGLEKLIANPDSLSNDKQSPTREHKEICGAVLSIRRGDDILAVWHRTGALDVGGDGKMVKHVKLALQTVLQLPLNCHLVYKLNADCLSSNVARPIARPLASTSEPANHAKSAVTHPISAESAPSDPRLARLPRLLIEEPSKPARNSHHVSHVSHKSNAC</sequence>
<protein>
    <submittedName>
        <fullName evidence="3">Uncharacterized protein</fullName>
    </submittedName>
</protein>
<dbReference type="PANTHER" id="PTHR11960:SF18">
    <property type="entry name" value="EUKARYOTIC TRANSLATION INITIATION FACTOR 4E HOMOLOGOUS PROTEIN, ISOFORM B"/>
    <property type="match status" value="1"/>
</dbReference>
<dbReference type="RefSeq" id="XP_053027040.1">
    <property type="nucleotide sequence ID" value="XM_053163077.1"/>
</dbReference>
<feature type="region of interest" description="Disordered" evidence="2">
    <location>
        <begin position="1"/>
        <end position="57"/>
    </location>
</feature>
<dbReference type="SUPFAM" id="SSF55418">
    <property type="entry name" value="eIF4e-like"/>
    <property type="match status" value="1"/>
</dbReference>
<comment type="similarity">
    <text evidence="1">Belongs to the eukaryotic initiation factor 4E family.</text>
</comment>